<evidence type="ECO:0000256" key="4">
    <source>
        <dbReference type="ARBA" id="ARBA00022723"/>
    </source>
</evidence>
<evidence type="ECO:0000256" key="3">
    <source>
        <dbReference type="ARBA" id="ARBA00011881"/>
    </source>
</evidence>
<dbReference type="GO" id="GO:0046872">
    <property type="term" value="F:metal ion binding"/>
    <property type="evidence" value="ECO:0007669"/>
    <property type="project" value="UniProtKB-KW"/>
</dbReference>
<dbReference type="OrthoDB" id="9805604at2"/>
<dbReference type="NCBIfam" id="TIGR01670">
    <property type="entry name" value="KdsC-phosphatas"/>
    <property type="match status" value="1"/>
</dbReference>
<feature type="binding site" evidence="7">
    <location>
        <position position="112"/>
    </location>
    <ligand>
        <name>Mg(2+)</name>
        <dbReference type="ChEBI" id="CHEBI:18420"/>
    </ligand>
</feature>
<keyword evidence="9" id="KW-1185">Reference proteome</keyword>
<dbReference type="GO" id="GO:0019143">
    <property type="term" value="F:3-deoxy-manno-octulosonate-8-phosphatase activity"/>
    <property type="evidence" value="ECO:0007669"/>
    <property type="project" value="UniProtKB-EC"/>
</dbReference>
<protein>
    <submittedName>
        <fullName evidence="8">3-deoxy-D-manno-octulosonate 8-phosphate phosphatase</fullName>
        <ecNumber evidence="8">3.1.3.45</ecNumber>
    </submittedName>
</protein>
<dbReference type="RefSeq" id="WP_138156249.1">
    <property type="nucleotide sequence ID" value="NZ_CP039381.1"/>
</dbReference>
<feature type="binding site" evidence="7">
    <location>
        <position position="12"/>
    </location>
    <ligand>
        <name>Mg(2+)</name>
        <dbReference type="ChEBI" id="CHEBI:18420"/>
    </ligand>
</feature>
<comment type="subunit">
    <text evidence="3">Homotetramer.</text>
</comment>
<dbReference type="GO" id="GO:0008781">
    <property type="term" value="F:N-acylneuraminate cytidylyltransferase activity"/>
    <property type="evidence" value="ECO:0007669"/>
    <property type="project" value="TreeGrafter"/>
</dbReference>
<dbReference type="PANTHER" id="PTHR21485:SF3">
    <property type="entry name" value="N-ACYLNEURAMINATE CYTIDYLYLTRANSFERASE"/>
    <property type="match status" value="1"/>
</dbReference>
<evidence type="ECO:0000256" key="5">
    <source>
        <dbReference type="ARBA" id="ARBA00022801"/>
    </source>
</evidence>
<proteinExistence type="inferred from homology"/>
<evidence type="ECO:0000313" key="8">
    <source>
        <dbReference type="EMBL" id="QCT06157.1"/>
    </source>
</evidence>
<sequence>MDYSKIKFLFLDVDGTLTDGKIYMSDSGELFKAFDAKDGCGIKDILPKLGIKPVIITARSSNILLNRCKELSIDMIFQNTRDKVGKIKEIMDKYGYSLNSEGVYEEAAYMGDDILDIPPMMLCKVRACPANAVNKVKECCNFISTKNGGDGAVRELIEDMLGYDFG</sequence>
<feature type="binding site" evidence="7">
    <location>
        <position position="14"/>
    </location>
    <ligand>
        <name>substrate</name>
    </ligand>
</feature>
<dbReference type="EMBL" id="CP039381">
    <property type="protein sequence ID" value="QCT06157.1"/>
    <property type="molecule type" value="Genomic_DNA"/>
</dbReference>
<evidence type="ECO:0000313" key="9">
    <source>
        <dbReference type="Proteomes" id="UP000301475"/>
    </source>
</evidence>
<evidence type="ECO:0000256" key="2">
    <source>
        <dbReference type="ARBA" id="ARBA00005893"/>
    </source>
</evidence>
<evidence type="ECO:0000256" key="7">
    <source>
        <dbReference type="PIRSR" id="PIRSR006118-2"/>
    </source>
</evidence>
<dbReference type="InterPro" id="IPR036412">
    <property type="entry name" value="HAD-like_sf"/>
</dbReference>
<dbReference type="InterPro" id="IPR023214">
    <property type="entry name" value="HAD_sf"/>
</dbReference>
<reference evidence="8 9" key="1">
    <citation type="submission" date="2019-04" db="EMBL/GenBank/DDBJ databases">
        <authorList>
            <person name="Embree M."/>
            <person name="Gaffney J.R."/>
        </authorList>
    </citation>
    <scope>NUCLEOTIDE SEQUENCE [LARGE SCALE GENOMIC DNA]</scope>
    <source>
        <strain evidence="8 9">JE7A12</strain>
    </source>
</reference>
<keyword evidence="4 7" id="KW-0479">Metal-binding</keyword>
<dbReference type="Proteomes" id="UP000301475">
    <property type="component" value="Chromosome"/>
</dbReference>
<gene>
    <name evidence="8" type="ORF">E5Z56_01685</name>
</gene>
<dbReference type="AlphaFoldDB" id="A0A4P8XTM7"/>
<name>A0A4P8XTM7_9FIRM</name>
<dbReference type="SFLD" id="SFLDG01136">
    <property type="entry name" value="C1.6:_Phosphoserine_Phosphatas"/>
    <property type="match status" value="1"/>
</dbReference>
<dbReference type="Gene3D" id="3.40.50.1000">
    <property type="entry name" value="HAD superfamily/HAD-like"/>
    <property type="match status" value="1"/>
</dbReference>
<comment type="cofactor">
    <cofactor evidence="1 7">
        <name>Mg(2+)</name>
        <dbReference type="ChEBI" id="CHEBI:18420"/>
    </cofactor>
</comment>
<dbReference type="PANTHER" id="PTHR21485">
    <property type="entry name" value="HAD SUPERFAMILY MEMBERS CMAS AND KDSC"/>
    <property type="match status" value="1"/>
</dbReference>
<dbReference type="PIRSF" id="PIRSF006118">
    <property type="entry name" value="KDO8-P_Ptase"/>
    <property type="match status" value="1"/>
</dbReference>
<keyword evidence="5 8" id="KW-0378">Hydrolase</keyword>
<organism evidence="8 9">
    <name type="scientific">Ruminococcus bovis</name>
    <dbReference type="NCBI Taxonomy" id="2564099"/>
    <lineage>
        <taxon>Bacteria</taxon>
        <taxon>Bacillati</taxon>
        <taxon>Bacillota</taxon>
        <taxon>Clostridia</taxon>
        <taxon>Eubacteriales</taxon>
        <taxon>Oscillospiraceae</taxon>
        <taxon>Ruminococcus</taxon>
    </lineage>
</organism>
<comment type="similarity">
    <text evidence="2">Belongs to the KdsC family.</text>
</comment>
<dbReference type="KEGG" id="ruj:E5Z56_01685"/>
<dbReference type="EC" id="3.1.3.45" evidence="8"/>
<dbReference type="SFLD" id="SFLDG01138">
    <property type="entry name" value="C1.6.2:_Deoxy-d-mannose-octulo"/>
    <property type="match status" value="1"/>
</dbReference>
<dbReference type="InterPro" id="IPR050793">
    <property type="entry name" value="CMP-NeuNAc_synthase"/>
</dbReference>
<dbReference type="SUPFAM" id="SSF56784">
    <property type="entry name" value="HAD-like"/>
    <property type="match status" value="1"/>
</dbReference>
<evidence type="ECO:0000256" key="1">
    <source>
        <dbReference type="ARBA" id="ARBA00001946"/>
    </source>
</evidence>
<dbReference type="InterPro" id="IPR010023">
    <property type="entry name" value="KdsC_fam"/>
</dbReference>
<evidence type="ECO:0000256" key="6">
    <source>
        <dbReference type="ARBA" id="ARBA00022842"/>
    </source>
</evidence>
<keyword evidence="6 7" id="KW-0460">Magnesium</keyword>
<dbReference type="SFLD" id="SFLDS00003">
    <property type="entry name" value="Haloacid_Dehalogenase"/>
    <property type="match status" value="1"/>
</dbReference>
<accession>A0A4P8XTM7</accession>